<proteinExistence type="predicted"/>
<reference evidence="2 3" key="1">
    <citation type="journal article" date="2010" name="Cell">
        <title>The genome of Naegleria gruberi illuminates early eukaryotic versatility.</title>
        <authorList>
            <person name="Fritz-Laylin L.K."/>
            <person name="Prochnik S.E."/>
            <person name="Ginger M.L."/>
            <person name="Dacks J.B."/>
            <person name="Carpenter M.L."/>
            <person name="Field M.C."/>
            <person name="Kuo A."/>
            <person name="Paredez A."/>
            <person name="Chapman J."/>
            <person name="Pham J."/>
            <person name="Shu S."/>
            <person name="Neupane R."/>
            <person name="Cipriano M."/>
            <person name="Mancuso J."/>
            <person name="Tu H."/>
            <person name="Salamov A."/>
            <person name="Lindquist E."/>
            <person name="Shapiro H."/>
            <person name="Lucas S."/>
            <person name="Grigoriev I.V."/>
            <person name="Cande W.Z."/>
            <person name="Fulton C."/>
            <person name="Rokhsar D.S."/>
            <person name="Dawson S.C."/>
        </authorList>
    </citation>
    <scope>NUCLEOTIDE SEQUENCE [LARGE SCALE GENOMIC DNA]</scope>
    <source>
        <strain evidence="2 3">NEG-M</strain>
    </source>
</reference>
<dbReference type="OrthoDB" id="10579569at2759"/>
<accession>D2VKZ9</accession>
<dbReference type="AlphaFoldDB" id="D2VKZ9"/>
<gene>
    <name evidence="2" type="ORF">NAEGRDRAFT_69610</name>
</gene>
<keyword evidence="3" id="KW-1185">Reference proteome</keyword>
<feature type="transmembrane region" description="Helical" evidence="1">
    <location>
        <begin position="20"/>
        <end position="47"/>
    </location>
</feature>
<evidence type="ECO:0000313" key="3">
    <source>
        <dbReference type="Proteomes" id="UP000006671"/>
    </source>
</evidence>
<dbReference type="KEGG" id="ngr:NAEGRDRAFT_69610"/>
<dbReference type="OMA" id="DVCEISI"/>
<feature type="transmembrane region" description="Helical" evidence="1">
    <location>
        <begin position="98"/>
        <end position="121"/>
    </location>
</feature>
<sequence length="381" mass="43942">MDPYKIPSSSETRGANLISSLLLVQSSMTFAFIFMVSVGFFLVKGFFYTRRKNRDQKEPDNQSTNSNEIRKQDLLLDGLRNSSQFVFESFGYNKYITIALYIFRFTVCCWIIGTIISYPFMRKYETDNVLLKSSTYFTHHMVMVFTTYFSSQTVFGMFYLIVFRDFSVNFTSESISVLKRRNKWLVIVLRALSGIIWIVGELNLVASLVVSIGYWFARLGEEEDGVDYIKWHVFTIMCFPSAYFVWMLTCMRNRLVSEFPYTVLNFYVKPWFAVILVLFGIYLVLGLSFMCASLVSSLRNRLLLKYLLHKENSKEEIAKSETVQQPDSASGSEISQKSSTIGEVLHQANDVCEISISVSMIEMTEFSSSEESSVNKTRTEI</sequence>
<feature type="transmembrane region" description="Helical" evidence="1">
    <location>
        <begin position="184"/>
        <end position="217"/>
    </location>
</feature>
<name>D2VKZ9_NAEGR</name>
<feature type="transmembrane region" description="Helical" evidence="1">
    <location>
        <begin position="229"/>
        <end position="250"/>
    </location>
</feature>
<dbReference type="EMBL" id="GG738879">
    <property type="protein sequence ID" value="EFC42533.1"/>
    <property type="molecule type" value="Genomic_DNA"/>
</dbReference>
<feature type="transmembrane region" description="Helical" evidence="1">
    <location>
        <begin position="141"/>
        <end position="163"/>
    </location>
</feature>
<keyword evidence="1" id="KW-1133">Transmembrane helix</keyword>
<keyword evidence="1" id="KW-0472">Membrane</keyword>
<keyword evidence="1" id="KW-0812">Transmembrane</keyword>
<dbReference type="Proteomes" id="UP000006671">
    <property type="component" value="Unassembled WGS sequence"/>
</dbReference>
<dbReference type="GeneID" id="8851991"/>
<protein>
    <submittedName>
        <fullName evidence="2">Predicted protein</fullName>
    </submittedName>
</protein>
<dbReference type="RefSeq" id="XP_002675277.1">
    <property type="nucleotide sequence ID" value="XM_002675231.1"/>
</dbReference>
<dbReference type="VEuPathDB" id="AmoebaDB:NAEGRDRAFT_69610"/>
<evidence type="ECO:0000313" key="2">
    <source>
        <dbReference type="EMBL" id="EFC42533.1"/>
    </source>
</evidence>
<dbReference type="InParanoid" id="D2VKZ9"/>
<organism evidence="3">
    <name type="scientific">Naegleria gruberi</name>
    <name type="common">Amoeba</name>
    <dbReference type="NCBI Taxonomy" id="5762"/>
    <lineage>
        <taxon>Eukaryota</taxon>
        <taxon>Discoba</taxon>
        <taxon>Heterolobosea</taxon>
        <taxon>Tetramitia</taxon>
        <taxon>Eutetramitia</taxon>
        <taxon>Vahlkampfiidae</taxon>
        <taxon>Naegleria</taxon>
    </lineage>
</organism>
<feature type="transmembrane region" description="Helical" evidence="1">
    <location>
        <begin position="271"/>
        <end position="295"/>
    </location>
</feature>
<evidence type="ECO:0000256" key="1">
    <source>
        <dbReference type="SAM" id="Phobius"/>
    </source>
</evidence>